<keyword evidence="9" id="KW-1185">Reference proteome</keyword>
<organism evidence="8 9">
    <name type="scientific">Acrasis kona</name>
    <dbReference type="NCBI Taxonomy" id="1008807"/>
    <lineage>
        <taxon>Eukaryota</taxon>
        <taxon>Discoba</taxon>
        <taxon>Heterolobosea</taxon>
        <taxon>Tetramitia</taxon>
        <taxon>Eutetramitia</taxon>
        <taxon>Acrasidae</taxon>
        <taxon>Acrasis</taxon>
    </lineage>
</organism>
<keyword evidence="1" id="KW-0547">Nucleotide-binding</keyword>
<dbReference type="SMART" id="SM00490">
    <property type="entry name" value="HELICc"/>
    <property type="match status" value="1"/>
</dbReference>
<dbReference type="GO" id="GO:0004386">
    <property type="term" value="F:helicase activity"/>
    <property type="evidence" value="ECO:0007669"/>
    <property type="project" value="UniProtKB-KW"/>
</dbReference>
<dbReference type="EMBL" id="JAOPGA020000931">
    <property type="protein sequence ID" value="KAL0483102.1"/>
    <property type="molecule type" value="Genomic_DNA"/>
</dbReference>
<evidence type="ECO:0000256" key="5">
    <source>
        <dbReference type="SAM" id="Coils"/>
    </source>
</evidence>
<dbReference type="GO" id="GO:0003676">
    <property type="term" value="F:nucleic acid binding"/>
    <property type="evidence" value="ECO:0007669"/>
    <property type="project" value="InterPro"/>
</dbReference>
<evidence type="ECO:0000256" key="2">
    <source>
        <dbReference type="ARBA" id="ARBA00022801"/>
    </source>
</evidence>
<gene>
    <name evidence="8" type="ORF">AKO1_015004</name>
</gene>
<evidence type="ECO:0000259" key="7">
    <source>
        <dbReference type="PROSITE" id="PS51192"/>
    </source>
</evidence>
<dbReference type="GO" id="GO:0005737">
    <property type="term" value="C:cytoplasm"/>
    <property type="evidence" value="ECO:0007669"/>
    <property type="project" value="TreeGrafter"/>
</dbReference>
<evidence type="ECO:0000313" key="8">
    <source>
        <dbReference type="EMBL" id="KAL0483102.1"/>
    </source>
</evidence>
<evidence type="ECO:0000256" key="3">
    <source>
        <dbReference type="ARBA" id="ARBA00022806"/>
    </source>
</evidence>
<evidence type="ECO:0000256" key="1">
    <source>
        <dbReference type="ARBA" id="ARBA00022741"/>
    </source>
</evidence>
<evidence type="ECO:0000313" key="9">
    <source>
        <dbReference type="Proteomes" id="UP001431209"/>
    </source>
</evidence>
<dbReference type="InterPro" id="IPR014001">
    <property type="entry name" value="Helicase_ATP-bd"/>
</dbReference>
<dbReference type="InterPro" id="IPR027417">
    <property type="entry name" value="P-loop_NTPase"/>
</dbReference>
<sequence length="928" mass="106761">MLGIFTADTQSNKTTAQVLVTVPQMLETLLLSSTEKSVKWRRRLRYVIFDEIHSINGQDSQSQCWVNCLRMIDCPFVALSATIGNAVEFGDWLGLHEQREFHHIAHYERPRPLEFSVFTPNQSQLVTVHPCAAFNELQMDLDQIKNMTAMSPRQCLQLIQASRKVHGDKSGDHLFVEQESRFASRDVLELATRDDFHSYRKGLHRRMIELASDKNHVAELFDIFKVLRQPVLEAYKVIHQAYPEQTFNSRNVVKEQLPALVNTLKSYGRLPCIMFAFDKHMIDDMMNILLNYLEPLAANGDDSLLWGSKEERNRAMTLIRPSIEKLLGCELCRDTQQDPLQCDHKQEYVEAAANVTTLRALKCGIAVHYNDMSEAYKIEIERLYRETDNNGIVLPIVISTSTLALGVHMPARSVIMCGTSIYLDNTMFSQCSGRSGRRGFDPVGHVVMMAFPRVQVNRYMTAETTHATGPCGMTPSFILRLMNLIAQTKAEDDNKYLRDSCLKVLDYPIFLRRDRGIDQSSIDQQMKHQFRFALELLRRTQHLNAQGQPLKYSGIINEMYYAEPNNYLLVMLLRQGILDGIVRPEWPHVEIQVKKIRALESEKSKILIQLKLLKVESRITKDPVRVKKEVDALKEEQYNIEASIDKLREEVRFSDEALYRVLRLLSFVIEPRPVFSRGRQCRTLPPMPPRITKLATKLQQAVSDCFTEYVNSYARMCKDHILEDGLPLSDSVLCNKQECSGALADRIASHAVEYSSASSFAALSGHFDQYKDMDQLLSCVNYNIVLDRSIIPDIDVFLKHRNQLNSYALDFYQHGSLKRLVEENALVNENTAKNQVFGFVSQLRSTARCLDKIGSEHSAVGEALTQIASKFSNYMFTRNTNAYEKRIYKQKVMEEYRKRAKEEKLMFKESDPNREDGPRERRENVRDN</sequence>
<dbReference type="Pfam" id="PF00270">
    <property type="entry name" value="DEAD"/>
    <property type="match status" value="1"/>
</dbReference>
<dbReference type="GO" id="GO:0016787">
    <property type="term" value="F:hydrolase activity"/>
    <property type="evidence" value="ECO:0007669"/>
    <property type="project" value="UniProtKB-KW"/>
</dbReference>
<dbReference type="PANTHER" id="PTHR44533">
    <property type="entry name" value="DEAD/H RNA HELICASE, PUTATIVE-RELATED"/>
    <property type="match status" value="1"/>
</dbReference>
<feature type="coiled-coil region" evidence="5">
    <location>
        <begin position="596"/>
        <end position="650"/>
    </location>
</feature>
<evidence type="ECO:0000256" key="4">
    <source>
        <dbReference type="ARBA" id="ARBA00022840"/>
    </source>
</evidence>
<name>A0AAW2Z1F3_9EUKA</name>
<keyword evidence="5" id="KW-0175">Coiled coil</keyword>
<keyword evidence="4" id="KW-0067">ATP-binding</keyword>
<dbReference type="InterPro" id="IPR001650">
    <property type="entry name" value="Helicase_C-like"/>
</dbReference>
<proteinExistence type="predicted"/>
<feature type="domain" description="Helicase ATP-binding" evidence="7">
    <location>
        <begin position="1"/>
        <end position="101"/>
    </location>
</feature>
<accession>A0AAW2Z1F3</accession>
<dbReference type="Pfam" id="PF26076">
    <property type="entry name" value="WHD_DDX60"/>
    <property type="match status" value="1"/>
</dbReference>
<dbReference type="InterPro" id="IPR059032">
    <property type="entry name" value="WHD_DDX60"/>
</dbReference>
<keyword evidence="3" id="KW-0347">Helicase</keyword>
<dbReference type="GO" id="GO:0005524">
    <property type="term" value="F:ATP binding"/>
    <property type="evidence" value="ECO:0007669"/>
    <property type="project" value="UniProtKB-KW"/>
</dbReference>
<dbReference type="InterPro" id="IPR052431">
    <property type="entry name" value="SKI2_subfamily_helicases"/>
</dbReference>
<keyword evidence="2" id="KW-0378">Hydrolase</keyword>
<dbReference type="InterPro" id="IPR011545">
    <property type="entry name" value="DEAD/DEAH_box_helicase_dom"/>
</dbReference>
<dbReference type="SUPFAM" id="SSF52540">
    <property type="entry name" value="P-loop containing nucleoside triphosphate hydrolases"/>
    <property type="match status" value="1"/>
</dbReference>
<dbReference type="Proteomes" id="UP001431209">
    <property type="component" value="Unassembled WGS sequence"/>
</dbReference>
<protein>
    <recommendedName>
        <fullName evidence="7">Helicase ATP-binding domain-containing protein</fullName>
    </recommendedName>
</protein>
<evidence type="ECO:0000256" key="6">
    <source>
        <dbReference type="SAM" id="MobiDB-lite"/>
    </source>
</evidence>
<reference evidence="8 9" key="1">
    <citation type="submission" date="2024-03" db="EMBL/GenBank/DDBJ databases">
        <title>The Acrasis kona genome and developmental transcriptomes reveal deep origins of eukaryotic multicellular pathways.</title>
        <authorList>
            <person name="Sheikh S."/>
            <person name="Fu C.-J."/>
            <person name="Brown M.W."/>
            <person name="Baldauf S.L."/>
        </authorList>
    </citation>
    <scope>NUCLEOTIDE SEQUENCE [LARGE SCALE GENOMIC DNA]</scope>
    <source>
        <strain evidence="8 9">ATCC MYA-3509</strain>
    </source>
</reference>
<comment type="caution">
    <text evidence="8">The sequence shown here is derived from an EMBL/GenBank/DDBJ whole genome shotgun (WGS) entry which is preliminary data.</text>
</comment>
<dbReference type="Gene3D" id="3.40.50.300">
    <property type="entry name" value="P-loop containing nucleotide triphosphate hydrolases"/>
    <property type="match status" value="2"/>
</dbReference>
<dbReference type="PROSITE" id="PS51192">
    <property type="entry name" value="HELICASE_ATP_BIND_1"/>
    <property type="match status" value="1"/>
</dbReference>
<dbReference type="PANTHER" id="PTHR44533:SF4">
    <property type="entry name" value="DEAD_H RNA HELICASE, PUTATIVE-RELATED"/>
    <property type="match status" value="1"/>
</dbReference>
<dbReference type="AlphaFoldDB" id="A0AAW2Z1F3"/>
<feature type="region of interest" description="Disordered" evidence="6">
    <location>
        <begin position="902"/>
        <end position="928"/>
    </location>
</feature>